<accession>A0A3R5WQ61</accession>
<comment type="caution">
    <text evidence="3">The sequence shown here is derived from an EMBL/GenBank/DDBJ whole genome shotgun (WGS) entry which is preliminary data.</text>
</comment>
<dbReference type="Proteomes" id="UP000283295">
    <property type="component" value="Unassembled WGS sequence"/>
</dbReference>
<keyword evidence="2" id="KW-0378">Hydrolase</keyword>
<dbReference type="EMBL" id="QRVK01000001">
    <property type="protein sequence ID" value="RGS44320.1"/>
    <property type="molecule type" value="Genomic_DNA"/>
</dbReference>
<reference evidence="3 4" key="1">
    <citation type="submission" date="2018-08" db="EMBL/GenBank/DDBJ databases">
        <title>A genome reference for cultivated species of the human gut microbiota.</title>
        <authorList>
            <person name="Zou Y."/>
            <person name="Xue W."/>
            <person name="Luo G."/>
        </authorList>
    </citation>
    <scope>NUCLEOTIDE SEQUENCE [LARGE SCALE GENOMIC DNA]</scope>
    <source>
        <strain evidence="3 4">AF22-21</strain>
    </source>
</reference>
<dbReference type="OrthoDB" id="9800856at2"/>
<dbReference type="InterPro" id="IPR006684">
    <property type="entry name" value="YbgC/YbaW"/>
</dbReference>
<dbReference type="CDD" id="cd00586">
    <property type="entry name" value="4HBT"/>
    <property type="match status" value="1"/>
</dbReference>
<name>A0A3R5WQ61_9FIRM</name>
<dbReference type="PANTHER" id="PTHR31793">
    <property type="entry name" value="4-HYDROXYBENZOYL-COA THIOESTERASE FAMILY MEMBER"/>
    <property type="match status" value="1"/>
</dbReference>
<dbReference type="Pfam" id="PF13279">
    <property type="entry name" value="4HBT_2"/>
    <property type="match status" value="1"/>
</dbReference>
<evidence type="ECO:0000256" key="1">
    <source>
        <dbReference type="ARBA" id="ARBA00005953"/>
    </source>
</evidence>
<comment type="similarity">
    <text evidence="1">Belongs to the 4-hydroxybenzoyl-CoA thioesterase family.</text>
</comment>
<evidence type="ECO:0000313" key="3">
    <source>
        <dbReference type="EMBL" id="RGS44320.1"/>
    </source>
</evidence>
<proteinExistence type="inferred from homology"/>
<dbReference type="InterPro" id="IPR029069">
    <property type="entry name" value="HotDog_dom_sf"/>
</dbReference>
<evidence type="ECO:0000256" key="2">
    <source>
        <dbReference type="ARBA" id="ARBA00022801"/>
    </source>
</evidence>
<dbReference type="GO" id="GO:0047617">
    <property type="term" value="F:fatty acyl-CoA hydrolase activity"/>
    <property type="evidence" value="ECO:0007669"/>
    <property type="project" value="TreeGrafter"/>
</dbReference>
<organism evidence="3 4">
    <name type="scientific">Coprococcus eutactus</name>
    <dbReference type="NCBI Taxonomy" id="33043"/>
    <lineage>
        <taxon>Bacteria</taxon>
        <taxon>Bacillati</taxon>
        <taxon>Bacillota</taxon>
        <taxon>Clostridia</taxon>
        <taxon>Lachnospirales</taxon>
        <taxon>Lachnospiraceae</taxon>
        <taxon>Coprococcus</taxon>
    </lineage>
</organism>
<dbReference type="NCBIfam" id="TIGR00051">
    <property type="entry name" value="YbgC/FadM family acyl-CoA thioesterase"/>
    <property type="match status" value="1"/>
</dbReference>
<protein>
    <submittedName>
        <fullName evidence="3">Acyl-CoA thioesterase</fullName>
    </submittedName>
</protein>
<dbReference type="PANTHER" id="PTHR31793:SF27">
    <property type="entry name" value="NOVEL THIOESTERASE SUPERFAMILY DOMAIN AND SAPOSIN A-TYPE DOMAIN CONTAINING PROTEIN (0610012H03RIK)"/>
    <property type="match status" value="1"/>
</dbReference>
<dbReference type="AlphaFoldDB" id="A0A3R5WQ61"/>
<sequence>MIDIDMSKIKPYDRSVYYYETDRMQIVHHSNYIRWIEEARLDWMTQIGWDYKSVEDDGYIIPVLGVTAEYKSMCHFGDDVLIHVSLSEYTGVRVGFSYEIVDKKTGELRTLCTSSHCLLDGNNKLVFIRKAYPEHDKLFKELLEDYKKRQSK</sequence>
<dbReference type="InterPro" id="IPR050563">
    <property type="entry name" value="4-hydroxybenzoyl-CoA_TE"/>
</dbReference>
<evidence type="ECO:0000313" key="4">
    <source>
        <dbReference type="Proteomes" id="UP000283295"/>
    </source>
</evidence>
<gene>
    <name evidence="3" type="ORF">DWX94_00545</name>
</gene>
<dbReference type="Gene3D" id="3.10.129.10">
    <property type="entry name" value="Hotdog Thioesterase"/>
    <property type="match status" value="1"/>
</dbReference>
<dbReference type="SUPFAM" id="SSF54637">
    <property type="entry name" value="Thioesterase/thiol ester dehydrase-isomerase"/>
    <property type="match status" value="1"/>
</dbReference>